<evidence type="ECO:0000256" key="22">
    <source>
        <dbReference type="PIRSR" id="PIRSR600829-3"/>
    </source>
</evidence>
<evidence type="ECO:0000256" key="8">
    <source>
        <dbReference type="ARBA" id="ARBA00022679"/>
    </source>
</evidence>
<feature type="binding site" evidence="22">
    <location>
        <position position="78"/>
    </location>
    <ligand>
        <name>ATP</name>
        <dbReference type="ChEBI" id="CHEBI:30616"/>
    </ligand>
</feature>
<evidence type="ECO:0000256" key="7">
    <source>
        <dbReference type="ARBA" id="ARBA00022519"/>
    </source>
</evidence>
<keyword evidence="9" id="KW-0812">Transmembrane</keyword>
<dbReference type="GO" id="GO:0046872">
    <property type="term" value="F:metal ion binding"/>
    <property type="evidence" value="ECO:0007669"/>
    <property type="project" value="UniProtKB-KW"/>
</dbReference>
<comment type="similarity">
    <text evidence="2 24">Belongs to the bacterial diacylglycerol kinase family.</text>
</comment>
<evidence type="ECO:0000256" key="9">
    <source>
        <dbReference type="ARBA" id="ARBA00022692"/>
    </source>
</evidence>
<keyword evidence="6" id="KW-0444">Lipid biosynthesis</keyword>
<keyword evidence="26" id="KW-1185">Reference proteome</keyword>
<keyword evidence="15" id="KW-1133">Transmembrane helix</keyword>
<dbReference type="InterPro" id="IPR000829">
    <property type="entry name" value="DAGK"/>
</dbReference>
<evidence type="ECO:0000256" key="15">
    <source>
        <dbReference type="ARBA" id="ARBA00022989"/>
    </source>
</evidence>
<evidence type="ECO:0000256" key="23">
    <source>
        <dbReference type="PIRSR" id="PIRSR600829-4"/>
    </source>
</evidence>
<accession>A0A7V8GND2</accession>
<evidence type="ECO:0000313" key="26">
    <source>
        <dbReference type="Proteomes" id="UP000462066"/>
    </source>
</evidence>
<dbReference type="GO" id="GO:0005524">
    <property type="term" value="F:ATP binding"/>
    <property type="evidence" value="ECO:0007669"/>
    <property type="project" value="UniProtKB-KW"/>
</dbReference>
<dbReference type="RefSeq" id="WP_246429109.1">
    <property type="nucleotide sequence ID" value="NZ_JACHGU010000004.1"/>
</dbReference>
<dbReference type="EC" id="2.7.1.107" evidence="3 24"/>
<dbReference type="Proteomes" id="UP000462066">
    <property type="component" value="Unassembled WGS sequence"/>
</dbReference>
<comment type="subcellular location">
    <subcellularLocation>
        <location evidence="1 24">Cell inner membrane</location>
        <topology evidence="1 24">Multi-pass membrane protein</topology>
    </subcellularLocation>
</comment>
<sequence length="106" mass="11021">MPASPSHIPRGVVGTVGAFKGSLSGLRAAWLYEASFRLEAVLAAVLVPLGLVLDEDAIERLLLILAVLVTELLNSAIEAAIDRHGPECHELSGRAKDLGSAAVLVA</sequence>
<feature type="binding site" evidence="23">
    <location>
        <position position="78"/>
    </location>
    <ligand>
        <name>a divalent metal cation</name>
        <dbReference type="ChEBI" id="CHEBI:60240"/>
    </ligand>
</feature>
<evidence type="ECO:0000313" key="25">
    <source>
        <dbReference type="EMBL" id="KAF1686937.1"/>
    </source>
</evidence>
<evidence type="ECO:0000256" key="24">
    <source>
        <dbReference type="RuleBase" id="RU363065"/>
    </source>
</evidence>
<dbReference type="GO" id="GO:0006654">
    <property type="term" value="P:phosphatidic acid biosynthetic process"/>
    <property type="evidence" value="ECO:0007669"/>
    <property type="project" value="InterPro"/>
</dbReference>
<evidence type="ECO:0000256" key="13">
    <source>
        <dbReference type="ARBA" id="ARBA00022840"/>
    </source>
</evidence>
<reference evidence="25 26" key="1">
    <citation type="submission" date="2017-10" db="EMBL/GenBank/DDBJ databases">
        <title>Whole genome sequencing of Pseudoxanthomonas broegbernensis DSM 12573(T).</title>
        <authorList>
            <person name="Kumar S."/>
            <person name="Bansal K."/>
            <person name="Kaur A."/>
            <person name="Patil P."/>
            <person name="Sharma S."/>
            <person name="Patil P.B."/>
        </authorList>
    </citation>
    <scope>NUCLEOTIDE SEQUENCE [LARGE SCALE GENOMIC DNA]</scope>
    <source>
        <strain evidence="25 26">DSM 12573</strain>
    </source>
</reference>
<evidence type="ECO:0000256" key="14">
    <source>
        <dbReference type="ARBA" id="ARBA00022842"/>
    </source>
</evidence>
<dbReference type="PANTHER" id="PTHR34299">
    <property type="entry name" value="DIACYLGLYCEROL KINASE"/>
    <property type="match status" value="1"/>
</dbReference>
<dbReference type="CDD" id="cd14264">
    <property type="entry name" value="DAGK_IM"/>
    <property type="match status" value="1"/>
</dbReference>
<feature type="binding site" evidence="21">
    <location>
        <begin position="27"/>
        <end position="30"/>
    </location>
    <ligand>
        <name>substrate</name>
    </ligand>
</feature>
<evidence type="ECO:0000256" key="21">
    <source>
        <dbReference type="PIRSR" id="PIRSR600829-2"/>
    </source>
</evidence>
<dbReference type="Gene3D" id="1.10.287.3610">
    <property type="match status" value="1"/>
</dbReference>
<dbReference type="PANTHER" id="PTHR34299:SF1">
    <property type="entry name" value="DIACYLGLYCEROL KINASE"/>
    <property type="match status" value="1"/>
</dbReference>
<keyword evidence="11 22" id="KW-0547">Nucleotide-binding</keyword>
<keyword evidence="7 24" id="KW-0997">Cell inner membrane</keyword>
<evidence type="ECO:0000256" key="2">
    <source>
        <dbReference type="ARBA" id="ARBA00005967"/>
    </source>
</evidence>
<keyword evidence="8 24" id="KW-0808">Transferase</keyword>
<evidence type="ECO:0000256" key="17">
    <source>
        <dbReference type="ARBA" id="ARBA00023136"/>
    </source>
</evidence>
<keyword evidence="19 24" id="KW-1208">Phospholipid metabolism</keyword>
<feature type="binding site" evidence="22">
    <location>
        <position position="33"/>
    </location>
    <ligand>
        <name>ATP</name>
        <dbReference type="ChEBI" id="CHEBI:30616"/>
    </ligand>
</feature>
<keyword evidence="18" id="KW-0594">Phospholipid biosynthesis</keyword>
<comment type="caution">
    <text evidence="25">The sequence shown here is derived from an EMBL/GenBank/DDBJ whole genome shotgun (WGS) entry which is preliminary data.</text>
</comment>
<evidence type="ECO:0000256" key="20">
    <source>
        <dbReference type="PIRSR" id="PIRSR600829-1"/>
    </source>
</evidence>
<gene>
    <name evidence="25" type="ORF">B1992_06020</name>
</gene>
<feature type="binding site" evidence="21">
    <location>
        <position position="71"/>
    </location>
    <ligand>
        <name>substrate</name>
    </ligand>
</feature>
<keyword evidence="16 24" id="KW-0443">Lipid metabolism</keyword>
<feature type="binding site" evidence="22">
    <location>
        <begin position="96"/>
        <end position="97"/>
    </location>
    <ligand>
        <name>ATP</name>
        <dbReference type="ChEBI" id="CHEBI:30616"/>
    </ligand>
</feature>
<evidence type="ECO:0000256" key="12">
    <source>
        <dbReference type="ARBA" id="ARBA00022777"/>
    </source>
</evidence>
<dbReference type="EMBL" id="MWIP01000004">
    <property type="protein sequence ID" value="KAF1686937.1"/>
    <property type="molecule type" value="Genomic_DNA"/>
</dbReference>
<evidence type="ECO:0000256" key="16">
    <source>
        <dbReference type="ARBA" id="ARBA00023098"/>
    </source>
</evidence>
<organism evidence="25 26">
    <name type="scientific">Pseudoxanthomonas broegbernensis</name>
    <dbReference type="NCBI Taxonomy" id="83619"/>
    <lineage>
        <taxon>Bacteria</taxon>
        <taxon>Pseudomonadati</taxon>
        <taxon>Pseudomonadota</taxon>
        <taxon>Gammaproteobacteria</taxon>
        <taxon>Lysobacterales</taxon>
        <taxon>Lysobacteraceae</taxon>
        <taxon>Pseudoxanthomonas</taxon>
    </lineage>
</organism>
<dbReference type="GO" id="GO:0005886">
    <property type="term" value="C:plasma membrane"/>
    <property type="evidence" value="ECO:0007669"/>
    <property type="project" value="UniProtKB-SubCell"/>
</dbReference>
<keyword evidence="10 23" id="KW-0479">Metal-binding</keyword>
<protein>
    <recommendedName>
        <fullName evidence="4 24">Diacylglycerol kinase</fullName>
        <ecNumber evidence="3 24">2.7.1.107</ecNumber>
    </recommendedName>
</protein>
<feature type="binding site" evidence="22">
    <location>
        <begin position="87"/>
        <end position="89"/>
    </location>
    <ligand>
        <name>ATP</name>
        <dbReference type="ChEBI" id="CHEBI:30616"/>
    </ligand>
</feature>
<comment type="function">
    <text evidence="24">Catalyzes the ATP-dependent phosphorylation of sn-l,2-diacylglycerol (DAG) to phosphatidic acid. Involved in the recycling of diacylglycerol produced as a by-product during membrane-derived oligosaccharide (MDO) biosynthesis.</text>
</comment>
<feature type="binding site" evidence="21">
    <location>
        <position position="100"/>
    </location>
    <ligand>
        <name>substrate</name>
    </ligand>
</feature>
<evidence type="ECO:0000256" key="19">
    <source>
        <dbReference type="ARBA" id="ARBA00023264"/>
    </source>
</evidence>
<dbReference type="InterPro" id="IPR036945">
    <property type="entry name" value="DAGK_sf"/>
</dbReference>
<keyword evidence="13 22" id="KW-0067">ATP-binding</keyword>
<comment type="catalytic activity">
    <reaction evidence="24">
        <text>a 1,2-diacyl-sn-glycerol + ATP = a 1,2-diacyl-sn-glycero-3-phosphate + ADP + H(+)</text>
        <dbReference type="Rhea" id="RHEA:10272"/>
        <dbReference type="ChEBI" id="CHEBI:15378"/>
        <dbReference type="ChEBI" id="CHEBI:17815"/>
        <dbReference type="ChEBI" id="CHEBI:30616"/>
        <dbReference type="ChEBI" id="CHEBI:58608"/>
        <dbReference type="ChEBI" id="CHEBI:456216"/>
        <dbReference type="EC" id="2.7.1.107"/>
    </reaction>
</comment>
<feature type="active site" description="Proton acceptor" evidence="20">
    <location>
        <position position="71"/>
    </location>
</feature>
<evidence type="ECO:0000256" key="11">
    <source>
        <dbReference type="ARBA" id="ARBA00022741"/>
    </source>
</evidence>
<name>A0A7V8GND2_9GAMM</name>
<evidence type="ECO:0000256" key="1">
    <source>
        <dbReference type="ARBA" id="ARBA00004429"/>
    </source>
</evidence>
<evidence type="ECO:0000256" key="3">
    <source>
        <dbReference type="ARBA" id="ARBA00012133"/>
    </source>
</evidence>
<evidence type="ECO:0000256" key="6">
    <source>
        <dbReference type="ARBA" id="ARBA00022516"/>
    </source>
</evidence>
<feature type="binding site" evidence="23">
    <location>
        <position position="33"/>
    </location>
    <ligand>
        <name>a divalent metal cation</name>
        <dbReference type="ChEBI" id="CHEBI:60240"/>
    </ligand>
</feature>
<evidence type="ECO:0000256" key="4">
    <source>
        <dbReference type="ARBA" id="ARBA00017575"/>
    </source>
</evidence>
<evidence type="ECO:0000256" key="10">
    <source>
        <dbReference type="ARBA" id="ARBA00022723"/>
    </source>
</evidence>
<keyword evidence="5" id="KW-1003">Cell membrane</keyword>
<feature type="binding site" evidence="21">
    <location>
        <position position="60"/>
    </location>
    <ligand>
        <name>substrate</name>
    </ligand>
</feature>
<keyword evidence="17" id="KW-0472">Membrane</keyword>
<keyword evidence="12 24" id="KW-0418">Kinase</keyword>
<dbReference type="InterPro" id="IPR033718">
    <property type="entry name" value="DAGK_prok"/>
</dbReference>
<dbReference type="AlphaFoldDB" id="A0A7V8GND2"/>
<comment type="cofactor">
    <cofactor evidence="23">
        <name>Mg(2+)</name>
        <dbReference type="ChEBI" id="CHEBI:18420"/>
    </cofactor>
    <text evidence="23">Mn(2+), Zn(2+), Cd(2+) and Co(2+) support activity to lesser extents.</text>
</comment>
<dbReference type="GO" id="GO:0004143">
    <property type="term" value="F:ATP-dependent diacylglycerol kinase activity"/>
    <property type="evidence" value="ECO:0007669"/>
    <property type="project" value="UniProtKB-EC"/>
</dbReference>
<evidence type="ECO:0000256" key="5">
    <source>
        <dbReference type="ARBA" id="ARBA00022475"/>
    </source>
</evidence>
<evidence type="ECO:0000256" key="18">
    <source>
        <dbReference type="ARBA" id="ARBA00023209"/>
    </source>
</evidence>
<proteinExistence type="inferred from homology"/>
<dbReference type="Pfam" id="PF01219">
    <property type="entry name" value="DAGK_prokar"/>
    <property type="match status" value="1"/>
</dbReference>
<keyword evidence="14 23" id="KW-0460">Magnesium</keyword>